<dbReference type="Gene3D" id="3.40.50.720">
    <property type="entry name" value="NAD(P)-binding Rossmann-like Domain"/>
    <property type="match status" value="2"/>
</dbReference>
<dbReference type="InterPro" id="IPR050418">
    <property type="entry name" value="D-iso_2-hydroxyacid_DH_PdxB"/>
</dbReference>
<dbReference type="PANTHER" id="PTHR43761:SF1">
    <property type="entry name" value="D-ISOMER SPECIFIC 2-HYDROXYACID DEHYDROGENASE CATALYTIC DOMAIN-CONTAINING PROTEIN-RELATED"/>
    <property type="match status" value="1"/>
</dbReference>
<evidence type="ECO:0000313" key="8">
    <source>
        <dbReference type="Proteomes" id="UP000433181"/>
    </source>
</evidence>
<dbReference type="CDD" id="cd12162">
    <property type="entry name" value="2-Hacid_dh_4"/>
    <property type="match status" value="1"/>
</dbReference>
<dbReference type="PROSITE" id="PS00670">
    <property type="entry name" value="D_2_HYDROXYACID_DH_2"/>
    <property type="match status" value="1"/>
</dbReference>
<comment type="similarity">
    <text evidence="1 4">Belongs to the D-isomer specific 2-hydroxyacid dehydrogenase family.</text>
</comment>
<dbReference type="SUPFAM" id="SSF51735">
    <property type="entry name" value="NAD(P)-binding Rossmann-fold domains"/>
    <property type="match status" value="1"/>
</dbReference>
<sequence length="320" mass="34600">MKLAVLDGYMMGHGDVSFAPVEALGECVYYDSTDYANPAEIIEHIGDAEVILVNKVPVTEEIFAACPDLKFICETATGYNNIDLQAAKKHGVIVSNVPTYGTDTVAQFAMALLLEICNGVGHHAGEVAKGRWSQCKYNCFWDFSNIELAGKTVGIIGAGRIGMAFARMVQGFGAEIIAGHPRKAGQDFEYGRYLTLDEVYQRADIISLHCPLTAETEKMINADTIARMKDGVILINTSRGQLVDEAALRAALDSGKVRAAGLDVVSSEPILPDNPLLEAKNCILTPHMAWSATEARQRLMDVCVENVKAYMAGQPINVVG</sequence>
<dbReference type="AlphaFoldDB" id="A0A6I2UJ17"/>
<dbReference type="PROSITE" id="PS00671">
    <property type="entry name" value="D_2_HYDROXYACID_DH_3"/>
    <property type="match status" value="1"/>
</dbReference>
<protein>
    <submittedName>
        <fullName evidence="7">D-2-hydroxyacid dehydrogenase</fullName>
    </submittedName>
</protein>
<reference evidence="7 8" key="1">
    <citation type="submission" date="2019-08" db="EMBL/GenBank/DDBJ databases">
        <title>In-depth cultivation of the pig gut microbiome towards novel bacterial diversity and tailored functional studies.</title>
        <authorList>
            <person name="Wylensek D."/>
            <person name="Hitch T.C.A."/>
            <person name="Clavel T."/>
        </authorList>
    </citation>
    <scope>NUCLEOTIDE SEQUENCE [LARGE SCALE GENOMIC DNA]</scope>
    <source>
        <strain evidence="7 8">WCA-693-APC-5D-A</strain>
    </source>
</reference>
<dbReference type="Pfam" id="PF00389">
    <property type="entry name" value="2-Hacid_dh"/>
    <property type="match status" value="1"/>
</dbReference>
<gene>
    <name evidence="7" type="ORF">FYJ84_08395</name>
</gene>
<dbReference type="InterPro" id="IPR006140">
    <property type="entry name" value="D-isomer_DH_NAD-bd"/>
</dbReference>
<dbReference type="RefSeq" id="WP_154407169.1">
    <property type="nucleotide sequence ID" value="NZ_VUNR01000015.1"/>
</dbReference>
<evidence type="ECO:0000256" key="1">
    <source>
        <dbReference type="ARBA" id="ARBA00005854"/>
    </source>
</evidence>
<evidence type="ECO:0000259" key="5">
    <source>
        <dbReference type="Pfam" id="PF00389"/>
    </source>
</evidence>
<accession>A0A6I2UJ17</accession>
<evidence type="ECO:0000259" key="6">
    <source>
        <dbReference type="Pfam" id="PF02826"/>
    </source>
</evidence>
<comment type="caution">
    <text evidence="7">The sequence shown here is derived from an EMBL/GenBank/DDBJ whole genome shotgun (WGS) entry which is preliminary data.</text>
</comment>
<dbReference type="InterPro" id="IPR036291">
    <property type="entry name" value="NAD(P)-bd_dom_sf"/>
</dbReference>
<dbReference type="EMBL" id="VUNR01000015">
    <property type="protein sequence ID" value="MSU09002.1"/>
    <property type="molecule type" value="Genomic_DNA"/>
</dbReference>
<evidence type="ECO:0000313" key="7">
    <source>
        <dbReference type="EMBL" id="MSU09002.1"/>
    </source>
</evidence>
<keyword evidence="2 4" id="KW-0560">Oxidoreductase</keyword>
<keyword evidence="3" id="KW-0520">NAD</keyword>
<dbReference type="GeneID" id="96778934"/>
<dbReference type="GO" id="GO:0016616">
    <property type="term" value="F:oxidoreductase activity, acting on the CH-OH group of donors, NAD or NADP as acceptor"/>
    <property type="evidence" value="ECO:0007669"/>
    <property type="project" value="InterPro"/>
</dbReference>
<dbReference type="Pfam" id="PF02826">
    <property type="entry name" value="2-Hacid_dh_C"/>
    <property type="match status" value="1"/>
</dbReference>
<dbReference type="Proteomes" id="UP000433181">
    <property type="component" value="Unassembled WGS sequence"/>
</dbReference>
<dbReference type="PANTHER" id="PTHR43761">
    <property type="entry name" value="D-ISOMER SPECIFIC 2-HYDROXYACID DEHYDROGENASE FAMILY PROTEIN (AFU_ORTHOLOGUE AFUA_1G13630)"/>
    <property type="match status" value="1"/>
</dbReference>
<organism evidence="7 8">
    <name type="scientific">Anaerovibrio slackiae</name>
    <dbReference type="NCBI Taxonomy" id="2652309"/>
    <lineage>
        <taxon>Bacteria</taxon>
        <taxon>Bacillati</taxon>
        <taxon>Bacillota</taxon>
        <taxon>Negativicutes</taxon>
        <taxon>Selenomonadales</taxon>
        <taxon>Selenomonadaceae</taxon>
        <taxon>Anaerovibrio</taxon>
    </lineage>
</organism>
<evidence type="ECO:0000256" key="3">
    <source>
        <dbReference type="ARBA" id="ARBA00023027"/>
    </source>
</evidence>
<feature type="domain" description="D-isomer specific 2-hydroxyacid dehydrogenase catalytic" evidence="5">
    <location>
        <begin position="27"/>
        <end position="319"/>
    </location>
</feature>
<dbReference type="SUPFAM" id="SSF52283">
    <property type="entry name" value="Formate/glycerate dehydrogenase catalytic domain-like"/>
    <property type="match status" value="1"/>
</dbReference>
<keyword evidence="8" id="KW-1185">Reference proteome</keyword>
<evidence type="ECO:0000256" key="4">
    <source>
        <dbReference type="RuleBase" id="RU003719"/>
    </source>
</evidence>
<dbReference type="InterPro" id="IPR006139">
    <property type="entry name" value="D-isomer_2_OHA_DH_cat_dom"/>
</dbReference>
<dbReference type="FunFam" id="3.40.50.720:FF:000203">
    <property type="entry name" value="D-3-phosphoglycerate dehydrogenase (SerA)"/>
    <property type="match status" value="1"/>
</dbReference>
<proteinExistence type="inferred from homology"/>
<name>A0A6I2UJ17_9FIRM</name>
<dbReference type="InterPro" id="IPR029753">
    <property type="entry name" value="D-isomer_DH_CS"/>
</dbReference>
<dbReference type="GO" id="GO:0051287">
    <property type="term" value="F:NAD binding"/>
    <property type="evidence" value="ECO:0007669"/>
    <property type="project" value="InterPro"/>
</dbReference>
<evidence type="ECO:0000256" key="2">
    <source>
        <dbReference type="ARBA" id="ARBA00023002"/>
    </source>
</evidence>
<feature type="domain" description="D-isomer specific 2-hydroxyacid dehydrogenase NAD-binding" evidence="6">
    <location>
        <begin position="110"/>
        <end position="289"/>
    </location>
</feature>